<dbReference type="Proteomes" id="UP001314170">
    <property type="component" value="Unassembled WGS sequence"/>
</dbReference>
<organism evidence="1 2">
    <name type="scientific">Dovyalis caffra</name>
    <dbReference type="NCBI Taxonomy" id="77055"/>
    <lineage>
        <taxon>Eukaryota</taxon>
        <taxon>Viridiplantae</taxon>
        <taxon>Streptophyta</taxon>
        <taxon>Embryophyta</taxon>
        <taxon>Tracheophyta</taxon>
        <taxon>Spermatophyta</taxon>
        <taxon>Magnoliopsida</taxon>
        <taxon>eudicotyledons</taxon>
        <taxon>Gunneridae</taxon>
        <taxon>Pentapetalae</taxon>
        <taxon>rosids</taxon>
        <taxon>fabids</taxon>
        <taxon>Malpighiales</taxon>
        <taxon>Salicaceae</taxon>
        <taxon>Flacourtieae</taxon>
        <taxon>Dovyalis</taxon>
    </lineage>
</organism>
<dbReference type="EMBL" id="CAWUPB010000913">
    <property type="protein sequence ID" value="CAK7329589.1"/>
    <property type="molecule type" value="Genomic_DNA"/>
</dbReference>
<evidence type="ECO:0000313" key="1">
    <source>
        <dbReference type="EMBL" id="CAK7329589.1"/>
    </source>
</evidence>
<reference evidence="1 2" key="1">
    <citation type="submission" date="2024-01" db="EMBL/GenBank/DDBJ databases">
        <authorList>
            <person name="Waweru B."/>
        </authorList>
    </citation>
    <scope>NUCLEOTIDE SEQUENCE [LARGE SCALE GENOMIC DNA]</scope>
</reference>
<gene>
    <name evidence="1" type="ORF">DCAF_LOCUS7344</name>
</gene>
<proteinExistence type="predicted"/>
<keyword evidence="2" id="KW-1185">Reference proteome</keyword>
<comment type="caution">
    <text evidence="1">The sequence shown here is derived from an EMBL/GenBank/DDBJ whole genome shotgun (WGS) entry which is preliminary data.</text>
</comment>
<dbReference type="AlphaFoldDB" id="A0AAV1RAP3"/>
<accession>A0AAV1RAP3</accession>
<sequence>MNAISTFSTFIANEADVAKIAHTFVGCMARPFLKLITLRRAPTSNDPSLHYIPVTSSENPINPSFVLHRSLHLKKIMH</sequence>
<name>A0AAV1RAP3_9ROSI</name>
<evidence type="ECO:0000313" key="2">
    <source>
        <dbReference type="Proteomes" id="UP001314170"/>
    </source>
</evidence>
<protein>
    <submittedName>
        <fullName evidence="1">Uncharacterized protein</fullName>
    </submittedName>
</protein>